<organism evidence="1 2">
    <name type="scientific">Anaerostipes butyraticus</name>
    <dbReference type="NCBI Taxonomy" id="645466"/>
    <lineage>
        <taxon>Bacteria</taxon>
        <taxon>Bacillati</taxon>
        <taxon>Bacillota</taxon>
        <taxon>Clostridia</taxon>
        <taxon>Lachnospirales</taxon>
        <taxon>Lachnospiraceae</taxon>
        <taxon>Anaerostipes</taxon>
    </lineage>
</organism>
<dbReference type="EMBL" id="BLYI01000023">
    <property type="protein sequence ID" value="GFO84508.1"/>
    <property type="molecule type" value="Genomic_DNA"/>
</dbReference>
<sequence length="101" mass="11932">MKKEWVKPEIKFITDPDIIRGCLYEVYGQERKTVLAGKNIRHTMIFPFLRMLANNTQGDIRDLETLHQRLWKIYEKEPEKQVFVQQGEKILEAVRKGEDGG</sequence>
<evidence type="ECO:0000313" key="1">
    <source>
        <dbReference type="EMBL" id="GFO84508.1"/>
    </source>
</evidence>
<comment type="caution">
    <text evidence="1">The sequence shown here is derived from an EMBL/GenBank/DDBJ whole genome shotgun (WGS) entry which is preliminary data.</text>
</comment>
<evidence type="ECO:0000313" key="2">
    <source>
        <dbReference type="Proteomes" id="UP000613208"/>
    </source>
</evidence>
<dbReference type="Proteomes" id="UP000613208">
    <property type="component" value="Unassembled WGS sequence"/>
</dbReference>
<keyword evidence="2" id="KW-1185">Reference proteome</keyword>
<proteinExistence type="predicted"/>
<dbReference type="AlphaFoldDB" id="A0A916Q4Z5"/>
<name>A0A916Q4Z5_9FIRM</name>
<protein>
    <submittedName>
        <fullName evidence="1">Uncharacterized protein</fullName>
    </submittedName>
</protein>
<reference evidence="1" key="1">
    <citation type="submission" date="2020-06" db="EMBL/GenBank/DDBJ databases">
        <title>Characterization of fructooligosaccharide metabolism and fructooligosaccharide-degrading enzymes in human commensal butyrate producers.</title>
        <authorList>
            <person name="Tanno H."/>
            <person name="Fujii T."/>
            <person name="Hirano K."/>
            <person name="Maeno S."/>
            <person name="Tonozuka T."/>
            <person name="Sakamoto M."/>
            <person name="Ohkuma M."/>
            <person name="Tochio T."/>
            <person name="Endo A."/>
        </authorList>
    </citation>
    <scope>NUCLEOTIDE SEQUENCE</scope>
    <source>
        <strain evidence="1">JCM 17466</strain>
    </source>
</reference>
<gene>
    <name evidence="1" type="ORF">ANBU17_08550</name>
</gene>
<accession>A0A916Q4Z5</accession>
<dbReference type="RefSeq" id="WP_201310232.1">
    <property type="nucleotide sequence ID" value="NZ_BLYI01000023.1"/>
</dbReference>